<dbReference type="SUPFAM" id="SSF54060">
    <property type="entry name" value="His-Me finger endonucleases"/>
    <property type="match status" value="1"/>
</dbReference>
<evidence type="ECO:0000313" key="4">
    <source>
        <dbReference type="Proteomes" id="UP000694620"/>
    </source>
</evidence>
<feature type="domain" description="DNA/RNA non-specific endonuclease/pyrophosphatase/phosphodiesterase" evidence="2">
    <location>
        <begin position="40"/>
        <end position="228"/>
    </location>
</feature>
<dbReference type="PANTHER" id="PTHR21472">
    <property type="entry name" value="ENDONUCLEASE DOMAIN-CONTAINING 1 PROTEIN ENDOD1"/>
    <property type="match status" value="1"/>
</dbReference>
<evidence type="ECO:0000259" key="2">
    <source>
        <dbReference type="SMART" id="SM00892"/>
    </source>
</evidence>
<feature type="domain" description="ENPP1-3/EXOG-like endonuclease/phosphodiesterase" evidence="1">
    <location>
        <begin position="41"/>
        <end position="229"/>
    </location>
</feature>
<dbReference type="GO" id="GO:0046872">
    <property type="term" value="F:metal ion binding"/>
    <property type="evidence" value="ECO:0007669"/>
    <property type="project" value="InterPro"/>
</dbReference>
<dbReference type="SMART" id="SM00477">
    <property type="entry name" value="NUC"/>
    <property type="match status" value="1"/>
</dbReference>
<dbReference type="Pfam" id="PF01223">
    <property type="entry name" value="Endonuclease_NS"/>
    <property type="match status" value="1"/>
</dbReference>
<dbReference type="InterPro" id="IPR044929">
    <property type="entry name" value="DNA/RNA_non-sp_Endonuclease_sf"/>
</dbReference>
<sequence>MTSLFVFISFMGEQPPTGFDEVALPVPSEHPPDDKAPDCLAYYFATLYDRGRRIHLYPAYMVDEISFFSLQLVHRGLSAASEKENHTLHLIEKYNIEKSCNATFENYGYEHKLNHSQASCNATFTLTNVVPMNQKLNNGEWNRHETTIKEMMKNKCEKMYVITGAVPGTKKLKNRVYVPSFIWSAYCCINNAAQKMQSGGVIVTNDAKEDGLFTKYGCFILFCKIIESNNISMFNLF</sequence>
<evidence type="ECO:0000313" key="3">
    <source>
        <dbReference type="Ensembl" id="ENSECRP00000005886.1"/>
    </source>
</evidence>
<dbReference type="InterPro" id="IPR001604">
    <property type="entry name" value="Endo_G_ENPP1-like_dom"/>
</dbReference>
<dbReference type="Ensembl" id="ENSECRT00000005985.1">
    <property type="protein sequence ID" value="ENSECRP00000005886.1"/>
    <property type="gene ID" value="ENSECRG00000003937.1"/>
</dbReference>
<dbReference type="InterPro" id="IPR039015">
    <property type="entry name" value="ENDOD1"/>
</dbReference>
<dbReference type="Gene3D" id="3.40.570.10">
    <property type="entry name" value="Extracellular Endonuclease, subunit A"/>
    <property type="match status" value="1"/>
</dbReference>
<accession>A0A8C4X5B4</accession>
<dbReference type="GO" id="GO:0016787">
    <property type="term" value="F:hydrolase activity"/>
    <property type="evidence" value="ECO:0007669"/>
    <property type="project" value="InterPro"/>
</dbReference>
<evidence type="ECO:0000259" key="1">
    <source>
        <dbReference type="SMART" id="SM00477"/>
    </source>
</evidence>
<keyword evidence="4" id="KW-1185">Reference proteome</keyword>
<dbReference type="GO" id="GO:0003676">
    <property type="term" value="F:nucleic acid binding"/>
    <property type="evidence" value="ECO:0007669"/>
    <property type="project" value="InterPro"/>
</dbReference>
<reference evidence="3" key="3">
    <citation type="submission" date="2025-09" db="UniProtKB">
        <authorList>
            <consortium name="Ensembl"/>
        </authorList>
    </citation>
    <scope>IDENTIFICATION</scope>
</reference>
<dbReference type="PANTHER" id="PTHR21472:SF26">
    <property type="entry name" value="ENDONUCLEASE DOMAIN CONTAINING 1"/>
    <property type="match status" value="1"/>
</dbReference>
<dbReference type="GeneTree" id="ENSGT01030000234592"/>
<dbReference type="SMART" id="SM00892">
    <property type="entry name" value="Endonuclease_NS"/>
    <property type="match status" value="1"/>
</dbReference>
<dbReference type="AlphaFoldDB" id="A0A8C4X5B4"/>
<reference evidence="3" key="1">
    <citation type="submission" date="2021-06" db="EMBL/GenBank/DDBJ databases">
        <authorList>
            <consortium name="Wellcome Sanger Institute Data Sharing"/>
        </authorList>
    </citation>
    <scope>NUCLEOTIDE SEQUENCE [LARGE SCALE GENOMIC DNA]</scope>
</reference>
<dbReference type="InterPro" id="IPR020821">
    <property type="entry name" value="ENPP1-3/EXOG-like_nuc-like"/>
</dbReference>
<protein>
    <submittedName>
        <fullName evidence="3">Uncharacterized protein</fullName>
    </submittedName>
</protein>
<reference evidence="3" key="2">
    <citation type="submission" date="2025-08" db="UniProtKB">
        <authorList>
            <consortium name="Ensembl"/>
        </authorList>
    </citation>
    <scope>IDENTIFICATION</scope>
</reference>
<organism evidence="3 4">
    <name type="scientific">Erpetoichthys calabaricus</name>
    <name type="common">Rope fish</name>
    <name type="synonym">Calamoichthys calabaricus</name>
    <dbReference type="NCBI Taxonomy" id="27687"/>
    <lineage>
        <taxon>Eukaryota</taxon>
        <taxon>Metazoa</taxon>
        <taxon>Chordata</taxon>
        <taxon>Craniata</taxon>
        <taxon>Vertebrata</taxon>
        <taxon>Euteleostomi</taxon>
        <taxon>Actinopterygii</taxon>
        <taxon>Polypteriformes</taxon>
        <taxon>Polypteridae</taxon>
        <taxon>Erpetoichthys</taxon>
    </lineage>
</organism>
<dbReference type="InterPro" id="IPR044925">
    <property type="entry name" value="His-Me_finger_sf"/>
</dbReference>
<name>A0A8C4X5B4_ERPCA</name>
<dbReference type="Proteomes" id="UP000694620">
    <property type="component" value="Chromosome 3"/>
</dbReference>
<proteinExistence type="predicted"/>